<dbReference type="EMBL" id="FUYM01000007">
    <property type="protein sequence ID" value="SKB87152.1"/>
    <property type="molecule type" value="Genomic_DNA"/>
</dbReference>
<dbReference type="STRING" id="439228.SAMN06295920_107201"/>
<dbReference type="InterPro" id="IPR005119">
    <property type="entry name" value="LysR_subst-bd"/>
</dbReference>
<evidence type="ECO:0000259" key="5">
    <source>
        <dbReference type="PROSITE" id="PS50931"/>
    </source>
</evidence>
<dbReference type="Proteomes" id="UP000189818">
    <property type="component" value="Unassembled WGS sequence"/>
</dbReference>
<evidence type="ECO:0000256" key="2">
    <source>
        <dbReference type="ARBA" id="ARBA00023015"/>
    </source>
</evidence>
<keyword evidence="4" id="KW-0804">Transcription</keyword>
<dbReference type="PROSITE" id="PS50931">
    <property type="entry name" value="HTH_LYSR"/>
    <property type="match status" value="1"/>
</dbReference>
<dbReference type="InterPro" id="IPR036388">
    <property type="entry name" value="WH-like_DNA-bd_sf"/>
</dbReference>
<evidence type="ECO:0000313" key="6">
    <source>
        <dbReference type="EMBL" id="SKB87152.1"/>
    </source>
</evidence>
<dbReference type="PANTHER" id="PTHR30537">
    <property type="entry name" value="HTH-TYPE TRANSCRIPTIONAL REGULATOR"/>
    <property type="match status" value="1"/>
</dbReference>
<dbReference type="GO" id="GO:0043565">
    <property type="term" value="F:sequence-specific DNA binding"/>
    <property type="evidence" value="ECO:0007669"/>
    <property type="project" value="TreeGrafter"/>
</dbReference>
<name>A0A1T5ET98_9SPHN</name>
<gene>
    <name evidence="6" type="ORF">SAMN06295920_107201</name>
</gene>
<evidence type="ECO:0000256" key="3">
    <source>
        <dbReference type="ARBA" id="ARBA00023125"/>
    </source>
</evidence>
<evidence type="ECO:0000256" key="1">
    <source>
        <dbReference type="ARBA" id="ARBA00009437"/>
    </source>
</evidence>
<accession>A0A1T5ET98</accession>
<dbReference type="GO" id="GO:0003700">
    <property type="term" value="F:DNA-binding transcription factor activity"/>
    <property type="evidence" value="ECO:0007669"/>
    <property type="project" value="InterPro"/>
</dbReference>
<reference evidence="7" key="1">
    <citation type="submission" date="2017-02" db="EMBL/GenBank/DDBJ databases">
        <authorList>
            <person name="Varghese N."/>
            <person name="Submissions S."/>
        </authorList>
    </citation>
    <scope>NUCLEOTIDE SEQUENCE [LARGE SCALE GENOMIC DNA]</scope>
    <source>
        <strain evidence="7">UM2</strain>
    </source>
</reference>
<evidence type="ECO:0000256" key="4">
    <source>
        <dbReference type="ARBA" id="ARBA00023163"/>
    </source>
</evidence>
<dbReference type="FunFam" id="1.10.10.10:FF:000001">
    <property type="entry name" value="LysR family transcriptional regulator"/>
    <property type="match status" value="1"/>
</dbReference>
<dbReference type="PRINTS" id="PR00039">
    <property type="entry name" value="HTHLYSR"/>
</dbReference>
<dbReference type="AlphaFoldDB" id="A0A1T5ET98"/>
<feature type="domain" description="HTH lysR-type" evidence="5">
    <location>
        <begin position="16"/>
        <end position="73"/>
    </location>
</feature>
<dbReference type="InterPro" id="IPR058163">
    <property type="entry name" value="LysR-type_TF_proteobact-type"/>
</dbReference>
<dbReference type="InterPro" id="IPR036390">
    <property type="entry name" value="WH_DNA-bd_sf"/>
</dbReference>
<comment type="similarity">
    <text evidence="1">Belongs to the LysR transcriptional regulatory family.</text>
</comment>
<dbReference type="GO" id="GO:0006351">
    <property type="term" value="P:DNA-templated transcription"/>
    <property type="evidence" value="ECO:0007669"/>
    <property type="project" value="TreeGrafter"/>
</dbReference>
<proteinExistence type="inferred from homology"/>
<dbReference type="SUPFAM" id="SSF46785">
    <property type="entry name" value="Winged helix' DNA-binding domain"/>
    <property type="match status" value="1"/>
</dbReference>
<dbReference type="Gene3D" id="3.40.190.10">
    <property type="entry name" value="Periplasmic binding protein-like II"/>
    <property type="match status" value="2"/>
</dbReference>
<keyword evidence="7" id="KW-1185">Reference proteome</keyword>
<protein>
    <submittedName>
        <fullName evidence="6">DNA-binding transcriptional regulator, LysR family</fullName>
    </submittedName>
</protein>
<dbReference type="InterPro" id="IPR000847">
    <property type="entry name" value="LysR_HTH_N"/>
</dbReference>
<dbReference type="SUPFAM" id="SSF53850">
    <property type="entry name" value="Periplasmic binding protein-like II"/>
    <property type="match status" value="1"/>
</dbReference>
<dbReference type="PANTHER" id="PTHR30537:SF26">
    <property type="entry name" value="GLYCINE CLEAVAGE SYSTEM TRANSCRIPTIONAL ACTIVATOR"/>
    <property type="match status" value="1"/>
</dbReference>
<evidence type="ECO:0000313" key="7">
    <source>
        <dbReference type="Proteomes" id="UP000189818"/>
    </source>
</evidence>
<keyword evidence="2" id="KW-0805">Transcription regulation</keyword>
<dbReference type="RefSeq" id="WP_236035959.1">
    <property type="nucleotide sequence ID" value="NZ_JBDHSL010000006.1"/>
</dbReference>
<dbReference type="Gene3D" id="1.10.10.10">
    <property type="entry name" value="Winged helix-like DNA-binding domain superfamily/Winged helix DNA-binding domain"/>
    <property type="match status" value="1"/>
</dbReference>
<dbReference type="Pfam" id="PF03466">
    <property type="entry name" value="LysR_substrate"/>
    <property type="match status" value="1"/>
</dbReference>
<organism evidence="6 7">
    <name type="scientific">Rhizorhabdus histidinilytica</name>
    <dbReference type="NCBI Taxonomy" id="439228"/>
    <lineage>
        <taxon>Bacteria</taxon>
        <taxon>Pseudomonadati</taxon>
        <taxon>Pseudomonadota</taxon>
        <taxon>Alphaproteobacteria</taxon>
        <taxon>Sphingomonadales</taxon>
        <taxon>Sphingomonadaceae</taxon>
        <taxon>Rhizorhabdus</taxon>
    </lineage>
</organism>
<dbReference type="Pfam" id="PF00126">
    <property type="entry name" value="HTH_1"/>
    <property type="match status" value="1"/>
</dbReference>
<sequence length="310" mass="33959">MRIVTDRTDIARRLLPPMAALHSFAAAARHGHFSRAGAEVGLTQSAVSRQVALLEDWLGVRLFERKGRRVALTADGAAYKEAIEPALQRIRQATAQMIDRTERGAITIATLPSFGMRWLAPRLPGLTTGQADLVVNFAARSDRFDIAAAGYDAAIHFGLPDWPGASHDLLFRERALPVAAPALRDRIADGGPEALLTLPLLHLTTRPHAWRRWFAAAGVDAPPITPEPSFEHFLMLAQAAAAGGGAALVPTFLIEPELASGALVRLSDRAVSGREAYYLVYPPERLANRRFRAFRDWLLAEAERERREGD</sequence>
<keyword evidence="3 6" id="KW-0238">DNA-binding</keyword>